<gene>
    <name evidence="1" type="ORF">COO91_06828</name>
</gene>
<evidence type="ECO:0000313" key="1">
    <source>
        <dbReference type="EMBL" id="AUB40801.1"/>
    </source>
</evidence>
<accession>A0A2K8SZD8</accession>
<dbReference type="AlphaFoldDB" id="A0A2K8SZD8"/>
<dbReference type="KEGG" id="nfl:COO91_06828"/>
<proteinExistence type="predicted"/>
<organism evidence="1 2">
    <name type="scientific">Nostoc flagelliforme CCNUN1</name>
    <dbReference type="NCBI Taxonomy" id="2038116"/>
    <lineage>
        <taxon>Bacteria</taxon>
        <taxon>Bacillati</taxon>
        <taxon>Cyanobacteriota</taxon>
        <taxon>Cyanophyceae</taxon>
        <taxon>Nostocales</taxon>
        <taxon>Nostocaceae</taxon>
        <taxon>Nostoc</taxon>
    </lineage>
</organism>
<sequence length="41" mass="4479">MGISPLGSNHSLPVFQQDYFNKKGRGQEAGGRRNTVFALCP</sequence>
<dbReference type="EMBL" id="CP024785">
    <property type="protein sequence ID" value="AUB40801.1"/>
    <property type="molecule type" value="Genomic_DNA"/>
</dbReference>
<keyword evidence="2" id="KW-1185">Reference proteome</keyword>
<dbReference type="Proteomes" id="UP000232003">
    <property type="component" value="Chromosome"/>
</dbReference>
<evidence type="ECO:0000313" key="2">
    <source>
        <dbReference type="Proteomes" id="UP000232003"/>
    </source>
</evidence>
<protein>
    <submittedName>
        <fullName evidence="1">Uncharacterized protein</fullName>
    </submittedName>
</protein>
<reference evidence="1 2" key="1">
    <citation type="submission" date="2017-11" db="EMBL/GenBank/DDBJ databases">
        <title>Complete genome of a free-living desiccation-tolerant cyanobacterium and its photosynthetic adaptation to extreme terrestrial habitat.</title>
        <authorList>
            <person name="Shang J."/>
        </authorList>
    </citation>
    <scope>NUCLEOTIDE SEQUENCE [LARGE SCALE GENOMIC DNA]</scope>
    <source>
        <strain evidence="1 2">CCNUN1</strain>
    </source>
</reference>
<name>A0A2K8SZD8_9NOSO</name>